<dbReference type="HOGENOM" id="CLU_2278870_0_0_1"/>
<dbReference type="Proteomes" id="UP000054466">
    <property type="component" value="Unassembled WGS sequence"/>
</dbReference>
<keyword evidence="2" id="KW-1185">Reference proteome</keyword>
<dbReference type="GeneID" id="27341332"/>
<dbReference type="VEuPathDB" id="FungiDB:PV07_02138"/>
<gene>
    <name evidence="1" type="ORF">PV07_02138</name>
</gene>
<dbReference type="EMBL" id="KN847040">
    <property type="protein sequence ID" value="KIW35441.1"/>
    <property type="molecule type" value="Genomic_DNA"/>
</dbReference>
<reference evidence="1 2" key="1">
    <citation type="submission" date="2015-01" db="EMBL/GenBank/DDBJ databases">
        <title>The Genome Sequence of Cladophialophora immunda CBS83496.</title>
        <authorList>
            <consortium name="The Broad Institute Genomics Platform"/>
            <person name="Cuomo C."/>
            <person name="de Hoog S."/>
            <person name="Gorbushina A."/>
            <person name="Stielow B."/>
            <person name="Teixiera M."/>
            <person name="Abouelleil A."/>
            <person name="Chapman S.B."/>
            <person name="Priest M."/>
            <person name="Young S.K."/>
            <person name="Wortman J."/>
            <person name="Nusbaum C."/>
            <person name="Birren B."/>
        </authorList>
    </citation>
    <scope>NUCLEOTIDE SEQUENCE [LARGE SCALE GENOMIC DNA]</scope>
    <source>
        <strain evidence="1 2">CBS 83496</strain>
    </source>
</reference>
<sequence>MAEFASAVVGLATAAAHVGGNLYVLIHTLKDAPNEFLTLSDELNDYRKMLARLRDLAQSKDMAAIETDDFDAARKRGGEIVKEIEVLIANVQKGRDAGNGDSRVDRL</sequence>
<evidence type="ECO:0000313" key="1">
    <source>
        <dbReference type="EMBL" id="KIW35441.1"/>
    </source>
</evidence>
<protein>
    <recommendedName>
        <fullName evidence="3">Fungal N-terminal domain-containing protein</fullName>
    </recommendedName>
</protein>
<proteinExistence type="predicted"/>
<evidence type="ECO:0008006" key="3">
    <source>
        <dbReference type="Google" id="ProtNLM"/>
    </source>
</evidence>
<evidence type="ECO:0000313" key="2">
    <source>
        <dbReference type="Proteomes" id="UP000054466"/>
    </source>
</evidence>
<dbReference type="AlphaFoldDB" id="A0A0D2A523"/>
<organism evidence="1 2">
    <name type="scientific">Cladophialophora immunda</name>
    <dbReference type="NCBI Taxonomy" id="569365"/>
    <lineage>
        <taxon>Eukaryota</taxon>
        <taxon>Fungi</taxon>
        <taxon>Dikarya</taxon>
        <taxon>Ascomycota</taxon>
        <taxon>Pezizomycotina</taxon>
        <taxon>Eurotiomycetes</taxon>
        <taxon>Chaetothyriomycetidae</taxon>
        <taxon>Chaetothyriales</taxon>
        <taxon>Herpotrichiellaceae</taxon>
        <taxon>Cladophialophora</taxon>
    </lineage>
</organism>
<accession>A0A0D2A523</accession>
<dbReference type="RefSeq" id="XP_016255657.1">
    <property type="nucleotide sequence ID" value="XM_016388729.1"/>
</dbReference>
<name>A0A0D2A523_9EURO</name>